<dbReference type="STRING" id="747676.F4RI09"/>
<dbReference type="Proteomes" id="UP000001072">
    <property type="component" value="Unassembled WGS sequence"/>
</dbReference>
<dbReference type="FunCoup" id="F4RI09">
    <property type="interactions" value="648"/>
</dbReference>
<dbReference type="EMBL" id="GL883102">
    <property type="protein sequence ID" value="EGG08036.1"/>
    <property type="molecule type" value="Genomic_DNA"/>
</dbReference>
<dbReference type="GeneID" id="18925753"/>
<evidence type="ECO:0000256" key="3">
    <source>
        <dbReference type="ARBA" id="ARBA00022540"/>
    </source>
</evidence>
<evidence type="ECO:0000256" key="5">
    <source>
        <dbReference type="HAMAP-Rule" id="MF_03012"/>
    </source>
</evidence>
<dbReference type="HOGENOM" id="CLU_637996_0_0_1"/>
<dbReference type="Pfam" id="PF01399">
    <property type="entry name" value="PCI"/>
    <property type="match status" value="1"/>
</dbReference>
<dbReference type="HAMAP" id="MF_03012">
    <property type="entry name" value="eIF3m"/>
    <property type="match status" value="1"/>
</dbReference>
<evidence type="ECO:0000259" key="7">
    <source>
        <dbReference type="PROSITE" id="PS50250"/>
    </source>
</evidence>
<evidence type="ECO:0000313" key="9">
    <source>
        <dbReference type="Proteomes" id="UP000001072"/>
    </source>
</evidence>
<dbReference type="PROSITE" id="PS50250">
    <property type="entry name" value="PCI"/>
    <property type="match status" value="1"/>
</dbReference>
<dbReference type="InterPro" id="IPR045237">
    <property type="entry name" value="COPS7/eIF3m"/>
</dbReference>
<evidence type="ECO:0000256" key="2">
    <source>
        <dbReference type="ARBA" id="ARBA00022490"/>
    </source>
</evidence>
<dbReference type="GO" id="GO:0001732">
    <property type="term" value="P:formation of cytoplasmic translation initiation complex"/>
    <property type="evidence" value="ECO:0007669"/>
    <property type="project" value="UniProtKB-UniRule"/>
</dbReference>
<dbReference type="PANTHER" id="PTHR15350:SF2">
    <property type="entry name" value="EUKARYOTIC TRANSLATION INITIATION FACTOR 3 SUBUNIT M"/>
    <property type="match status" value="1"/>
</dbReference>
<dbReference type="Pfam" id="PF18005">
    <property type="entry name" value="eIF3m_C_helix"/>
    <property type="match status" value="1"/>
</dbReference>
<reference evidence="9" key="1">
    <citation type="journal article" date="2011" name="Proc. Natl. Acad. Sci. U.S.A.">
        <title>Obligate biotrophy features unraveled by the genomic analysis of rust fungi.</title>
        <authorList>
            <person name="Duplessis S."/>
            <person name="Cuomo C.A."/>
            <person name="Lin Y.-C."/>
            <person name="Aerts A."/>
            <person name="Tisserant E."/>
            <person name="Veneault-Fourrey C."/>
            <person name="Joly D.L."/>
            <person name="Hacquard S."/>
            <person name="Amselem J."/>
            <person name="Cantarel B.L."/>
            <person name="Chiu R."/>
            <person name="Coutinho P.M."/>
            <person name="Feau N."/>
            <person name="Field M."/>
            <person name="Frey P."/>
            <person name="Gelhaye E."/>
            <person name="Goldberg J."/>
            <person name="Grabherr M.G."/>
            <person name="Kodira C.D."/>
            <person name="Kohler A."/>
            <person name="Kuees U."/>
            <person name="Lindquist E.A."/>
            <person name="Lucas S.M."/>
            <person name="Mago R."/>
            <person name="Mauceli E."/>
            <person name="Morin E."/>
            <person name="Murat C."/>
            <person name="Pangilinan J.L."/>
            <person name="Park R."/>
            <person name="Pearson M."/>
            <person name="Quesneville H."/>
            <person name="Rouhier N."/>
            <person name="Sakthikumar S."/>
            <person name="Salamov A.A."/>
            <person name="Schmutz J."/>
            <person name="Selles B."/>
            <person name="Shapiro H."/>
            <person name="Tanguay P."/>
            <person name="Tuskan G.A."/>
            <person name="Henrissat B."/>
            <person name="Van de Peer Y."/>
            <person name="Rouze P."/>
            <person name="Ellis J.G."/>
            <person name="Dodds P.N."/>
            <person name="Schein J.E."/>
            <person name="Zhong S."/>
            <person name="Hamelin R.C."/>
            <person name="Grigoriev I.V."/>
            <person name="Szabo L.J."/>
            <person name="Martin F."/>
        </authorList>
    </citation>
    <scope>NUCLEOTIDE SEQUENCE [LARGE SCALE GENOMIC DNA]</scope>
    <source>
        <strain evidence="9">98AG31 / pathotype 3-4-7</strain>
    </source>
</reference>
<dbReference type="eggNOG" id="KOG2753">
    <property type="taxonomic scope" value="Eukaryota"/>
</dbReference>
<feature type="compositionally biased region" description="Acidic residues" evidence="6">
    <location>
        <begin position="95"/>
        <end position="108"/>
    </location>
</feature>
<evidence type="ECO:0000256" key="1">
    <source>
        <dbReference type="ARBA" id="ARBA00008482"/>
    </source>
</evidence>
<name>F4RI09_MELLP</name>
<dbReference type="GO" id="GO:0071541">
    <property type="term" value="C:eukaryotic translation initiation factor 3 complex, eIF3m"/>
    <property type="evidence" value="ECO:0007669"/>
    <property type="project" value="UniProtKB-UniRule"/>
</dbReference>
<keyword evidence="4 5" id="KW-0648">Protein biosynthesis</keyword>
<dbReference type="GO" id="GO:0016282">
    <property type="term" value="C:eukaryotic 43S preinitiation complex"/>
    <property type="evidence" value="ECO:0007669"/>
    <property type="project" value="UniProtKB-UniRule"/>
</dbReference>
<evidence type="ECO:0000313" key="8">
    <source>
        <dbReference type="EMBL" id="EGG08036.1"/>
    </source>
</evidence>
<proteinExistence type="inferred from homology"/>
<gene>
    <name evidence="8" type="ORF">MELLADRAFT_116134</name>
</gene>
<dbReference type="InterPro" id="IPR040750">
    <property type="entry name" value="eIF3m_C_helix"/>
</dbReference>
<dbReference type="InterPro" id="IPR000717">
    <property type="entry name" value="PCI_dom"/>
</dbReference>
<protein>
    <recommendedName>
        <fullName evidence="5">Eukaryotic translation initiation factor 3 subunit M</fullName>
        <shortName evidence="5">eIF3m</shortName>
    </recommendedName>
</protein>
<comment type="subcellular location">
    <subcellularLocation>
        <location evidence="5">Cytoplasm</location>
    </subcellularLocation>
</comment>
<feature type="domain" description="PCI" evidence="7">
    <location>
        <begin position="277"/>
        <end position="457"/>
    </location>
</feature>
<comment type="similarity">
    <text evidence="5">Belongs to the eIF-3 subunit M family.</text>
</comment>
<keyword evidence="2 5" id="KW-0963">Cytoplasm</keyword>
<dbReference type="OrthoDB" id="10267031at2759"/>
<comment type="similarity">
    <text evidence="1">Belongs to the CSN7/EIF3M family. CSN7 subfamily.</text>
</comment>
<keyword evidence="9" id="KW-1185">Reference proteome</keyword>
<comment type="function">
    <text evidence="5">Component of the eukaryotic translation initiation factor 3 (eIF-3) complex, which is involved in protein synthesis of a specialized repertoire of mRNAs and, together with other initiation factors, stimulates binding of mRNA and methionyl-tRNAi to the 40S ribosome. The eIF-3 complex specifically targets and initiates translation of a subset of mRNAs involved in cell proliferation.</text>
</comment>
<sequence>MTNSTDSPFLASANTNTTHQGSIWAVLLQPSFPDLVFEASALLTKSTLPPTSNPNISPILSSSKISFLPTDFSIQIKQNALDLIQKYQPIRQNGNEDDQEDEDDEDQNEDLKEINDTKEIKDQKIKIVEEIWSHLQTGCFNKTDDRELEATINLLITLLLSLFSTDHLKFSSMVKQLLEAISKAEGKTTSYGRYNVLFTLFNALPAPIEHQIPLQLNVLQKLSEMSQTNLEDVHLLLPTLMKVPSYLTSWDLMKSNEGIRLIQNIISLLTSSSKKMDAYNLSIVYLSSSELKSLDPTDQTKLEPIIEQTIQLTLTLNDCYRWDLLDEIKPISNYIRSNPIGKARYETLLQLLKSNETKNHEAIEDLLNSDSTQLSTQIKESIKFKSKLLTLTDLCSKRVGGKVSYEEIQSALGLKSEGDEEEGMEVEEWIINAVKAKLISARVDQPNRLVYINQSSSRSFGNQDWKGLGTKLGQWTDSIDQLIEVVDQSLNEVKLVTVSA</sequence>
<dbReference type="SMART" id="SM00088">
    <property type="entry name" value="PINT"/>
    <property type="match status" value="1"/>
</dbReference>
<dbReference type="KEGG" id="mlr:MELLADRAFT_116134"/>
<accession>F4RI09</accession>
<evidence type="ECO:0000256" key="6">
    <source>
        <dbReference type="SAM" id="MobiDB-lite"/>
    </source>
</evidence>
<dbReference type="GO" id="GO:0003743">
    <property type="term" value="F:translation initiation factor activity"/>
    <property type="evidence" value="ECO:0007669"/>
    <property type="project" value="UniProtKB-UniRule"/>
</dbReference>
<dbReference type="RefSeq" id="XP_007408801.1">
    <property type="nucleotide sequence ID" value="XM_007408739.1"/>
</dbReference>
<dbReference type="PANTHER" id="PTHR15350">
    <property type="entry name" value="COP9 SIGNALOSOME COMPLEX SUBUNIT 7/DENDRITIC CELL PROTEIN GA17"/>
    <property type="match status" value="1"/>
</dbReference>
<dbReference type="InterPro" id="IPR027528">
    <property type="entry name" value="eIF3m"/>
</dbReference>
<evidence type="ECO:0000256" key="4">
    <source>
        <dbReference type="ARBA" id="ARBA00022917"/>
    </source>
</evidence>
<keyword evidence="3 5" id="KW-0396">Initiation factor</keyword>
<dbReference type="GO" id="GO:0033290">
    <property type="term" value="C:eukaryotic 48S preinitiation complex"/>
    <property type="evidence" value="ECO:0007669"/>
    <property type="project" value="UniProtKB-UniRule"/>
</dbReference>
<dbReference type="VEuPathDB" id="FungiDB:MELLADRAFT_116134"/>
<comment type="subunit">
    <text evidence="5">Component of the eukaryotic translation initiation factor 3 (eIF-3) complex.</text>
</comment>
<organism evidence="9">
    <name type="scientific">Melampsora larici-populina (strain 98AG31 / pathotype 3-4-7)</name>
    <name type="common">Poplar leaf rust fungus</name>
    <dbReference type="NCBI Taxonomy" id="747676"/>
    <lineage>
        <taxon>Eukaryota</taxon>
        <taxon>Fungi</taxon>
        <taxon>Dikarya</taxon>
        <taxon>Basidiomycota</taxon>
        <taxon>Pucciniomycotina</taxon>
        <taxon>Pucciniomycetes</taxon>
        <taxon>Pucciniales</taxon>
        <taxon>Melampsoraceae</taxon>
        <taxon>Melampsora</taxon>
    </lineage>
</organism>
<dbReference type="InParanoid" id="F4RI09"/>
<dbReference type="AlphaFoldDB" id="F4RI09"/>
<feature type="region of interest" description="Disordered" evidence="6">
    <location>
        <begin position="92"/>
        <end position="115"/>
    </location>
</feature>